<comment type="caution">
    <text evidence="2">The sequence shown here is derived from an EMBL/GenBank/DDBJ whole genome shotgun (WGS) entry which is preliminary data.</text>
</comment>
<dbReference type="AlphaFoldDB" id="A0A9D4QDV8"/>
<keyword evidence="3" id="KW-1185">Reference proteome</keyword>
<accession>A0A9D4QDV8</accession>
<gene>
    <name evidence="2" type="ORF">HPB52_006188</name>
</gene>
<evidence type="ECO:0008006" key="4">
    <source>
        <dbReference type="Google" id="ProtNLM"/>
    </source>
</evidence>
<sequence>MLEAFGKVLGMDSEIIPGFKEISTGNRRVRMVMSKAYPNLFKVDGKTIQCEYEGVVRLCRRCNLPGHHANKCSTPQCARCDEWGHLRCKAACKRCGGERTTVRCKVKTYSSAAQRFSPLQAPDSAEGNAREQSALNQADTHKQGKRFSDSTKCSQGAGEGRGRVGLS</sequence>
<feature type="compositionally biased region" description="Basic and acidic residues" evidence="1">
    <location>
        <begin position="139"/>
        <end position="149"/>
    </location>
</feature>
<evidence type="ECO:0000256" key="1">
    <source>
        <dbReference type="SAM" id="MobiDB-lite"/>
    </source>
</evidence>
<evidence type="ECO:0000313" key="2">
    <source>
        <dbReference type="EMBL" id="KAH7975843.1"/>
    </source>
</evidence>
<reference evidence="2" key="1">
    <citation type="journal article" date="2020" name="Cell">
        <title>Large-Scale Comparative Analyses of Tick Genomes Elucidate Their Genetic Diversity and Vector Capacities.</title>
        <authorList>
            <consortium name="Tick Genome and Microbiome Consortium (TIGMIC)"/>
            <person name="Jia N."/>
            <person name="Wang J."/>
            <person name="Shi W."/>
            <person name="Du L."/>
            <person name="Sun Y."/>
            <person name="Zhan W."/>
            <person name="Jiang J.F."/>
            <person name="Wang Q."/>
            <person name="Zhang B."/>
            <person name="Ji P."/>
            <person name="Bell-Sakyi L."/>
            <person name="Cui X.M."/>
            <person name="Yuan T.T."/>
            <person name="Jiang B.G."/>
            <person name="Yang W.F."/>
            <person name="Lam T.T."/>
            <person name="Chang Q.C."/>
            <person name="Ding S.J."/>
            <person name="Wang X.J."/>
            <person name="Zhu J.G."/>
            <person name="Ruan X.D."/>
            <person name="Zhao L."/>
            <person name="Wei J.T."/>
            <person name="Ye R.Z."/>
            <person name="Que T.C."/>
            <person name="Du C.H."/>
            <person name="Zhou Y.H."/>
            <person name="Cheng J.X."/>
            <person name="Dai P.F."/>
            <person name="Guo W.B."/>
            <person name="Han X.H."/>
            <person name="Huang E.J."/>
            <person name="Li L.F."/>
            <person name="Wei W."/>
            <person name="Gao Y.C."/>
            <person name="Liu J.Z."/>
            <person name="Shao H.Z."/>
            <person name="Wang X."/>
            <person name="Wang C.C."/>
            <person name="Yang T.C."/>
            <person name="Huo Q.B."/>
            <person name="Li W."/>
            <person name="Chen H.Y."/>
            <person name="Chen S.E."/>
            <person name="Zhou L.G."/>
            <person name="Ni X.B."/>
            <person name="Tian J.H."/>
            <person name="Sheng Y."/>
            <person name="Liu T."/>
            <person name="Pan Y.S."/>
            <person name="Xia L.Y."/>
            <person name="Li J."/>
            <person name="Zhao F."/>
            <person name="Cao W.C."/>
        </authorList>
    </citation>
    <scope>NUCLEOTIDE SEQUENCE</scope>
    <source>
        <strain evidence="2">Rsan-2018</strain>
    </source>
</reference>
<feature type="region of interest" description="Disordered" evidence="1">
    <location>
        <begin position="118"/>
        <end position="167"/>
    </location>
</feature>
<organism evidence="2 3">
    <name type="scientific">Rhipicephalus sanguineus</name>
    <name type="common">Brown dog tick</name>
    <name type="synonym">Ixodes sanguineus</name>
    <dbReference type="NCBI Taxonomy" id="34632"/>
    <lineage>
        <taxon>Eukaryota</taxon>
        <taxon>Metazoa</taxon>
        <taxon>Ecdysozoa</taxon>
        <taxon>Arthropoda</taxon>
        <taxon>Chelicerata</taxon>
        <taxon>Arachnida</taxon>
        <taxon>Acari</taxon>
        <taxon>Parasitiformes</taxon>
        <taxon>Ixodida</taxon>
        <taxon>Ixodoidea</taxon>
        <taxon>Ixodidae</taxon>
        <taxon>Rhipicephalinae</taxon>
        <taxon>Rhipicephalus</taxon>
        <taxon>Rhipicephalus</taxon>
    </lineage>
</organism>
<proteinExistence type="predicted"/>
<name>A0A9D4QDV8_RHISA</name>
<dbReference type="Proteomes" id="UP000821837">
    <property type="component" value="Chromosome 10"/>
</dbReference>
<evidence type="ECO:0000313" key="3">
    <source>
        <dbReference type="Proteomes" id="UP000821837"/>
    </source>
</evidence>
<protein>
    <recommendedName>
        <fullName evidence="4">CCHC-type domain-containing protein</fullName>
    </recommendedName>
</protein>
<reference evidence="2" key="2">
    <citation type="submission" date="2021-09" db="EMBL/GenBank/DDBJ databases">
        <authorList>
            <person name="Jia N."/>
            <person name="Wang J."/>
            <person name="Shi W."/>
            <person name="Du L."/>
            <person name="Sun Y."/>
            <person name="Zhan W."/>
            <person name="Jiang J."/>
            <person name="Wang Q."/>
            <person name="Zhang B."/>
            <person name="Ji P."/>
            <person name="Sakyi L.B."/>
            <person name="Cui X."/>
            <person name="Yuan T."/>
            <person name="Jiang B."/>
            <person name="Yang W."/>
            <person name="Lam T.T.-Y."/>
            <person name="Chang Q."/>
            <person name="Ding S."/>
            <person name="Wang X."/>
            <person name="Zhu J."/>
            <person name="Ruan X."/>
            <person name="Zhao L."/>
            <person name="Wei J."/>
            <person name="Que T."/>
            <person name="Du C."/>
            <person name="Cheng J."/>
            <person name="Dai P."/>
            <person name="Han X."/>
            <person name="Huang E."/>
            <person name="Gao Y."/>
            <person name="Liu J."/>
            <person name="Shao H."/>
            <person name="Ye R."/>
            <person name="Li L."/>
            <person name="Wei W."/>
            <person name="Wang X."/>
            <person name="Wang C."/>
            <person name="Huo Q."/>
            <person name="Li W."/>
            <person name="Guo W."/>
            <person name="Chen H."/>
            <person name="Chen S."/>
            <person name="Zhou L."/>
            <person name="Zhou L."/>
            <person name="Ni X."/>
            <person name="Tian J."/>
            <person name="Zhou Y."/>
            <person name="Sheng Y."/>
            <person name="Liu T."/>
            <person name="Pan Y."/>
            <person name="Xia L."/>
            <person name="Li J."/>
            <person name="Zhao F."/>
            <person name="Cao W."/>
        </authorList>
    </citation>
    <scope>NUCLEOTIDE SEQUENCE</scope>
    <source>
        <strain evidence="2">Rsan-2018</strain>
        <tissue evidence="2">Larvae</tissue>
    </source>
</reference>
<dbReference type="EMBL" id="JABSTV010001246">
    <property type="protein sequence ID" value="KAH7975843.1"/>
    <property type="molecule type" value="Genomic_DNA"/>
</dbReference>